<feature type="transmembrane region" description="Helical" evidence="6">
    <location>
        <begin position="90"/>
        <end position="112"/>
    </location>
</feature>
<gene>
    <name evidence="8" type="ORF">D0C36_05155</name>
</gene>
<evidence type="ECO:0000313" key="8">
    <source>
        <dbReference type="EMBL" id="RFZ94920.1"/>
    </source>
</evidence>
<name>A0A372NXU0_9SPHI</name>
<dbReference type="OrthoDB" id="9150437at2"/>
<feature type="domain" description="EamA" evidence="7">
    <location>
        <begin position="8"/>
        <end position="136"/>
    </location>
</feature>
<dbReference type="GO" id="GO:0005886">
    <property type="term" value="C:plasma membrane"/>
    <property type="evidence" value="ECO:0007669"/>
    <property type="project" value="UniProtKB-SubCell"/>
</dbReference>
<dbReference type="AlphaFoldDB" id="A0A372NXU0"/>
<dbReference type="Proteomes" id="UP000264217">
    <property type="component" value="Unassembled WGS sequence"/>
</dbReference>
<evidence type="ECO:0000259" key="7">
    <source>
        <dbReference type="Pfam" id="PF00892"/>
    </source>
</evidence>
<feature type="transmembrane region" description="Helical" evidence="6">
    <location>
        <begin position="238"/>
        <end position="257"/>
    </location>
</feature>
<dbReference type="InterPro" id="IPR037185">
    <property type="entry name" value="EmrE-like"/>
</dbReference>
<feature type="transmembrane region" description="Helical" evidence="6">
    <location>
        <begin position="35"/>
        <end position="53"/>
    </location>
</feature>
<dbReference type="InterPro" id="IPR051258">
    <property type="entry name" value="Diverse_Substrate_Transporter"/>
</dbReference>
<protein>
    <submittedName>
        <fullName evidence="8">DMT family transporter</fullName>
    </submittedName>
</protein>
<keyword evidence="2" id="KW-1003">Cell membrane</keyword>
<dbReference type="SUPFAM" id="SSF103481">
    <property type="entry name" value="Multidrug resistance efflux transporter EmrE"/>
    <property type="match status" value="2"/>
</dbReference>
<proteinExistence type="predicted"/>
<keyword evidence="4 6" id="KW-1133">Transmembrane helix</keyword>
<evidence type="ECO:0000256" key="5">
    <source>
        <dbReference type="ARBA" id="ARBA00023136"/>
    </source>
</evidence>
<comment type="subcellular location">
    <subcellularLocation>
        <location evidence="1">Cell membrane</location>
        <topology evidence="1">Multi-pass membrane protein</topology>
    </subcellularLocation>
</comment>
<feature type="transmembrane region" description="Helical" evidence="6">
    <location>
        <begin position="263"/>
        <end position="281"/>
    </location>
</feature>
<evidence type="ECO:0000256" key="4">
    <source>
        <dbReference type="ARBA" id="ARBA00022989"/>
    </source>
</evidence>
<dbReference type="Pfam" id="PF00892">
    <property type="entry name" value="EamA"/>
    <property type="match status" value="2"/>
</dbReference>
<feature type="transmembrane region" description="Helical" evidence="6">
    <location>
        <begin position="206"/>
        <end position="226"/>
    </location>
</feature>
<dbReference type="InterPro" id="IPR000620">
    <property type="entry name" value="EamA_dom"/>
</dbReference>
<organism evidence="8 9">
    <name type="scientific">Mucilaginibacter conchicola</name>
    <dbReference type="NCBI Taxonomy" id="2303333"/>
    <lineage>
        <taxon>Bacteria</taxon>
        <taxon>Pseudomonadati</taxon>
        <taxon>Bacteroidota</taxon>
        <taxon>Sphingobacteriia</taxon>
        <taxon>Sphingobacteriales</taxon>
        <taxon>Sphingobacteriaceae</taxon>
        <taxon>Mucilaginibacter</taxon>
    </lineage>
</organism>
<reference evidence="8 9" key="1">
    <citation type="submission" date="2018-08" db="EMBL/GenBank/DDBJ databases">
        <title>Mucilaginibacter sp. MYSH2.</title>
        <authorList>
            <person name="Seo T."/>
        </authorList>
    </citation>
    <scope>NUCLEOTIDE SEQUENCE [LARGE SCALE GENOMIC DNA]</scope>
    <source>
        <strain evidence="8 9">MYSH2</strain>
    </source>
</reference>
<evidence type="ECO:0000256" key="3">
    <source>
        <dbReference type="ARBA" id="ARBA00022692"/>
    </source>
</evidence>
<feature type="domain" description="EamA" evidence="7">
    <location>
        <begin position="145"/>
        <end position="278"/>
    </location>
</feature>
<evidence type="ECO:0000256" key="2">
    <source>
        <dbReference type="ARBA" id="ARBA00022475"/>
    </source>
</evidence>
<feature type="transmembrane region" description="Helical" evidence="6">
    <location>
        <begin position="174"/>
        <end position="194"/>
    </location>
</feature>
<dbReference type="RefSeq" id="WP_117390479.1">
    <property type="nucleotide sequence ID" value="NZ_QWDC01000001.1"/>
</dbReference>
<feature type="transmembrane region" description="Helical" evidence="6">
    <location>
        <begin position="65"/>
        <end position="84"/>
    </location>
</feature>
<keyword evidence="5 6" id="KW-0472">Membrane</keyword>
<keyword evidence="3 6" id="KW-0812">Transmembrane</keyword>
<dbReference type="PANTHER" id="PTHR42920">
    <property type="entry name" value="OS03G0707200 PROTEIN-RELATED"/>
    <property type="match status" value="1"/>
</dbReference>
<evidence type="ECO:0000256" key="1">
    <source>
        <dbReference type="ARBA" id="ARBA00004651"/>
    </source>
</evidence>
<evidence type="ECO:0000256" key="6">
    <source>
        <dbReference type="SAM" id="Phobius"/>
    </source>
</evidence>
<keyword evidence="9" id="KW-1185">Reference proteome</keyword>
<dbReference type="EMBL" id="QWDC01000001">
    <property type="protein sequence ID" value="RFZ94920.1"/>
    <property type="molecule type" value="Genomic_DNA"/>
</dbReference>
<dbReference type="PANTHER" id="PTHR42920:SF5">
    <property type="entry name" value="EAMA DOMAIN-CONTAINING PROTEIN"/>
    <property type="match status" value="1"/>
</dbReference>
<evidence type="ECO:0000313" key="9">
    <source>
        <dbReference type="Proteomes" id="UP000264217"/>
    </source>
</evidence>
<sequence>MEKKHIFLILLIVGTAFWGISFSVTKLAIGNYSSSLFMFYRFLGATIVLSVIFWKEVKKTSLSSLLVGAGLAIPLCFGIYLQTLGITHTSASQCSFVAGSCVVIIPVLKLLFYRKAAPLKIWVAAVIALCGLFVISIKENFNISIGDLYTITGSFGFSIYLIMVERQAAVRNLISTIVPMFAMSTVLAFILALSQSDGNWMPANQTFWLGIAFCALFSTAYMYTVSNISQRYISAEKVAIIYLFEPVFGAITAVFMLGESISWRILLGGCLIFAATVISEVKFKKPALVVE</sequence>
<accession>A0A372NXU0</accession>
<feature type="transmembrane region" description="Helical" evidence="6">
    <location>
        <begin position="7"/>
        <end position="29"/>
    </location>
</feature>
<comment type="caution">
    <text evidence="8">The sequence shown here is derived from an EMBL/GenBank/DDBJ whole genome shotgun (WGS) entry which is preliminary data.</text>
</comment>
<feature type="transmembrane region" description="Helical" evidence="6">
    <location>
        <begin position="119"/>
        <end position="137"/>
    </location>
</feature>
<feature type="transmembrane region" description="Helical" evidence="6">
    <location>
        <begin position="143"/>
        <end position="162"/>
    </location>
</feature>